<dbReference type="eggNOG" id="ENOG502RGTE">
    <property type="taxonomic scope" value="Eukaryota"/>
</dbReference>
<dbReference type="InParanoid" id="M4BHQ6"/>
<dbReference type="STRING" id="559515.M4BHQ6"/>
<evidence type="ECO:0000256" key="1">
    <source>
        <dbReference type="SAM" id="SignalP"/>
    </source>
</evidence>
<dbReference type="HOGENOM" id="CLU_1158274_0_0_1"/>
<reference evidence="2" key="2">
    <citation type="submission" date="2015-06" db="UniProtKB">
        <authorList>
            <consortium name="EnsemblProtists"/>
        </authorList>
    </citation>
    <scope>IDENTIFICATION</scope>
    <source>
        <strain evidence="2">Emoy2</strain>
    </source>
</reference>
<evidence type="ECO:0000313" key="2">
    <source>
        <dbReference type="EnsemblProtists" id="HpaP805932"/>
    </source>
</evidence>
<dbReference type="Proteomes" id="UP000011713">
    <property type="component" value="Unassembled WGS sequence"/>
</dbReference>
<feature type="signal peptide" evidence="1">
    <location>
        <begin position="1"/>
        <end position="18"/>
    </location>
</feature>
<dbReference type="OMA" id="QHVCARD"/>
<protein>
    <recommendedName>
        <fullName evidence="4">RxLR effector candidate protein</fullName>
    </recommendedName>
</protein>
<sequence>MLHLLCLLLLCLPEERQGPSLAGRGKEPPLRVLRHKIAQTQKILKHLKVAVNALAVVEKKLETCSSIYGQGEAEEELICLWQQQREEKVAECERLAEQLKERHGGLGLFPMEEFAAVCKFAQRVAKKKAYRKRAKVRRRAAVRDCRALDLVKEDEKILSPLAGKKEILAKNTAQIPPLVVRTREKARTESATMVEQSLDPTTLTMKALIAAHQGLLQFRRILCPRHRRRLSSGQHVCARD</sequence>
<proteinExistence type="predicted"/>
<evidence type="ECO:0008006" key="4">
    <source>
        <dbReference type="Google" id="ProtNLM"/>
    </source>
</evidence>
<name>M4BHQ6_HYAAE</name>
<accession>M4BHQ6</accession>
<keyword evidence="1" id="KW-0732">Signal</keyword>
<dbReference type="EMBL" id="JH598269">
    <property type="status" value="NOT_ANNOTATED_CDS"/>
    <property type="molecule type" value="Genomic_DNA"/>
</dbReference>
<dbReference type="EnsemblProtists" id="HpaT805932">
    <property type="protein sequence ID" value="HpaP805932"/>
    <property type="gene ID" value="HpaG805932"/>
</dbReference>
<keyword evidence="3" id="KW-1185">Reference proteome</keyword>
<dbReference type="VEuPathDB" id="FungiDB:HpaG805932"/>
<feature type="chain" id="PRO_5004048878" description="RxLR effector candidate protein" evidence="1">
    <location>
        <begin position="19"/>
        <end position="240"/>
    </location>
</feature>
<reference evidence="3" key="1">
    <citation type="journal article" date="2010" name="Science">
        <title>Signatures of adaptation to obligate biotrophy in the Hyaloperonospora arabidopsidis genome.</title>
        <authorList>
            <person name="Baxter L."/>
            <person name="Tripathy S."/>
            <person name="Ishaque N."/>
            <person name="Boot N."/>
            <person name="Cabral A."/>
            <person name="Kemen E."/>
            <person name="Thines M."/>
            <person name="Ah-Fong A."/>
            <person name="Anderson R."/>
            <person name="Badejoko W."/>
            <person name="Bittner-Eddy P."/>
            <person name="Boore J.L."/>
            <person name="Chibucos M.C."/>
            <person name="Coates M."/>
            <person name="Dehal P."/>
            <person name="Delehaunty K."/>
            <person name="Dong S."/>
            <person name="Downton P."/>
            <person name="Dumas B."/>
            <person name="Fabro G."/>
            <person name="Fronick C."/>
            <person name="Fuerstenberg S.I."/>
            <person name="Fulton L."/>
            <person name="Gaulin E."/>
            <person name="Govers F."/>
            <person name="Hughes L."/>
            <person name="Humphray S."/>
            <person name="Jiang R.H."/>
            <person name="Judelson H."/>
            <person name="Kamoun S."/>
            <person name="Kyung K."/>
            <person name="Meijer H."/>
            <person name="Minx P."/>
            <person name="Morris P."/>
            <person name="Nelson J."/>
            <person name="Phuntumart V."/>
            <person name="Qutob D."/>
            <person name="Rehmany A."/>
            <person name="Rougon-Cardoso A."/>
            <person name="Ryden P."/>
            <person name="Torto-Alalibo T."/>
            <person name="Studholme D."/>
            <person name="Wang Y."/>
            <person name="Win J."/>
            <person name="Wood J."/>
            <person name="Clifton S.W."/>
            <person name="Rogers J."/>
            <person name="Van den Ackerveken G."/>
            <person name="Jones J.D."/>
            <person name="McDowell J.M."/>
            <person name="Beynon J."/>
            <person name="Tyler B.M."/>
        </authorList>
    </citation>
    <scope>NUCLEOTIDE SEQUENCE [LARGE SCALE GENOMIC DNA]</scope>
    <source>
        <strain evidence="3">Emoy2</strain>
    </source>
</reference>
<organism evidence="2 3">
    <name type="scientific">Hyaloperonospora arabidopsidis (strain Emoy2)</name>
    <name type="common">Downy mildew agent</name>
    <name type="synonym">Peronospora arabidopsidis</name>
    <dbReference type="NCBI Taxonomy" id="559515"/>
    <lineage>
        <taxon>Eukaryota</taxon>
        <taxon>Sar</taxon>
        <taxon>Stramenopiles</taxon>
        <taxon>Oomycota</taxon>
        <taxon>Peronosporomycetes</taxon>
        <taxon>Peronosporales</taxon>
        <taxon>Peronosporaceae</taxon>
        <taxon>Hyaloperonospora</taxon>
    </lineage>
</organism>
<dbReference type="AlphaFoldDB" id="M4BHQ6"/>
<evidence type="ECO:0000313" key="3">
    <source>
        <dbReference type="Proteomes" id="UP000011713"/>
    </source>
</evidence>